<gene>
    <name evidence="2" type="ORF">ALC62_01733</name>
</gene>
<evidence type="ECO:0000313" key="3">
    <source>
        <dbReference type="Proteomes" id="UP000078542"/>
    </source>
</evidence>
<keyword evidence="3" id="KW-1185">Reference proteome</keyword>
<name>A0A195D3V2_9HYME</name>
<feature type="transmembrane region" description="Helical" evidence="1">
    <location>
        <begin position="166"/>
        <end position="189"/>
    </location>
</feature>
<dbReference type="AlphaFoldDB" id="A0A195D3V2"/>
<evidence type="ECO:0000313" key="2">
    <source>
        <dbReference type="EMBL" id="KYN07531.1"/>
    </source>
</evidence>
<organism evidence="2 3">
    <name type="scientific">Cyphomyrmex costatus</name>
    <dbReference type="NCBI Taxonomy" id="456900"/>
    <lineage>
        <taxon>Eukaryota</taxon>
        <taxon>Metazoa</taxon>
        <taxon>Ecdysozoa</taxon>
        <taxon>Arthropoda</taxon>
        <taxon>Hexapoda</taxon>
        <taxon>Insecta</taxon>
        <taxon>Pterygota</taxon>
        <taxon>Neoptera</taxon>
        <taxon>Endopterygota</taxon>
        <taxon>Hymenoptera</taxon>
        <taxon>Apocrita</taxon>
        <taxon>Aculeata</taxon>
        <taxon>Formicoidea</taxon>
        <taxon>Formicidae</taxon>
        <taxon>Myrmicinae</taxon>
        <taxon>Cyphomyrmex</taxon>
    </lineage>
</organism>
<evidence type="ECO:0000256" key="1">
    <source>
        <dbReference type="SAM" id="Phobius"/>
    </source>
</evidence>
<proteinExistence type="predicted"/>
<protein>
    <submittedName>
        <fullName evidence="2">Uncharacterized protein</fullName>
    </submittedName>
</protein>
<keyword evidence="1" id="KW-0812">Transmembrane</keyword>
<dbReference type="Proteomes" id="UP000078542">
    <property type="component" value="Unassembled WGS sequence"/>
</dbReference>
<feature type="transmembrane region" description="Helical" evidence="1">
    <location>
        <begin position="229"/>
        <end position="249"/>
    </location>
</feature>
<accession>A0A195D3V2</accession>
<keyword evidence="1" id="KW-1133">Transmembrane helix</keyword>
<sequence length="346" mass="39181">MHRTVGVRSALLTARSSAAVATVTTDRRPARPVTFELSRSSDDDNYCHAGNRIRHETFFSPSVHFRGSNNDRSGSPLHELKRHRRRRVALSTCPTLLPARSSNHPGSAAATPPIKMLYLGMLYFVTNFLSSIALEAGSRNLFRSISTRPAIFNNIFRRNYNLRIKVMIGDVLAALISTMMLTIGDIYGIPYLYLPWLINTIEGMIFHEGKALFGLAYTMLPNVDLSTGIFMFITLLLYVEELCIWKYVFMNFKHCWTRYNNKLKKDIKSMSIKSIANNELCNKAKESLNENIVLSKSTLNQQNSATHFNVTDVPTDDIFKPVEKIIENSTSIINRRSKSLFTEVTG</sequence>
<keyword evidence="1" id="KW-0472">Membrane</keyword>
<reference evidence="2 3" key="1">
    <citation type="submission" date="2016-03" db="EMBL/GenBank/DDBJ databases">
        <title>Cyphomyrmex costatus WGS genome.</title>
        <authorList>
            <person name="Nygaard S."/>
            <person name="Hu H."/>
            <person name="Boomsma J."/>
            <person name="Zhang G."/>
        </authorList>
    </citation>
    <scope>NUCLEOTIDE SEQUENCE [LARGE SCALE GENOMIC DNA]</scope>
    <source>
        <strain evidence="2">MS0001</strain>
        <tissue evidence="2">Whole body</tissue>
    </source>
</reference>
<dbReference type="EMBL" id="KQ976885">
    <property type="protein sequence ID" value="KYN07531.1"/>
    <property type="molecule type" value="Genomic_DNA"/>
</dbReference>